<name>A0ABU2C1S5_9ACTN</name>
<feature type="domain" description="Amine oxidase" evidence="13">
    <location>
        <begin position="16"/>
        <end position="457"/>
    </location>
</feature>
<protein>
    <recommendedName>
        <fullName evidence="7 12">Coproporphyrinogen III oxidase</fullName>
        <ecNumber evidence="6 12">1.3.3.15</ecNumber>
    </recommendedName>
</protein>
<dbReference type="RefSeq" id="WP_310306469.1">
    <property type="nucleotide sequence ID" value="NZ_BAAAPS010000006.1"/>
</dbReference>
<sequence>MEVTPELPVVVIGGGIAGLTAAREVRRRHPGRQVLVLEGSDRVGGKLRLEEVGGVTLDVGAESLLARRPEAVDLVRDVGLGDDLVHPATTKARIWSRGRLCPLPRSVMGIPGDLDDLRASGILSAAGMARVEGEPGLPRKILDGDLSVGDLVVDRFGTELLDRVVEPLLGGVYAGHAREISARAAIPQVVALLAGNPSLLHAAEDSLAAASDDPVFAGIVGGVGRLPQELARGLDVRLGEPAIELRRTPEGFRVLHGSAYRPSSVDAAAVVVALPPPNASRLLGPLAPAAATVLAEVEVASMAVVTMAFAAEQFPRVEGSGFLVPPVDGRSIKAATYSFRKWDWVCRAGADKGLVHLRASLGRHREERELQRDDFELVDTVVVDLAAAIGLQSGPVDWHVQRWGGGLPQYAVGHLDRVARIRSAVAAVPGLAVCGATYDGVGVPACIASAVAAADQVDRHLGVSGPQGTMGP</sequence>
<dbReference type="InterPro" id="IPR004572">
    <property type="entry name" value="Protoporphyrinogen_oxidase"/>
</dbReference>
<dbReference type="PANTHER" id="PTHR42923:SF3">
    <property type="entry name" value="PROTOPORPHYRINOGEN OXIDASE"/>
    <property type="match status" value="1"/>
</dbReference>
<keyword evidence="10 12" id="KW-0560">Oxidoreductase</keyword>
<comment type="pathway">
    <text evidence="4 12">Porphyrin-containing compound metabolism; protoheme biosynthesis.</text>
</comment>
<organism evidence="14 15">
    <name type="scientific">Nocardioides marmoribigeumensis</name>
    <dbReference type="NCBI Taxonomy" id="433649"/>
    <lineage>
        <taxon>Bacteria</taxon>
        <taxon>Bacillati</taxon>
        <taxon>Actinomycetota</taxon>
        <taxon>Actinomycetes</taxon>
        <taxon>Propionibacteriales</taxon>
        <taxon>Nocardioidaceae</taxon>
        <taxon>Nocardioides</taxon>
    </lineage>
</organism>
<evidence type="ECO:0000313" key="14">
    <source>
        <dbReference type="EMBL" id="MDR7364633.1"/>
    </source>
</evidence>
<reference evidence="14 15" key="1">
    <citation type="submission" date="2023-07" db="EMBL/GenBank/DDBJ databases">
        <title>Sequencing the genomes of 1000 actinobacteria strains.</title>
        <authorList>
            <person name="Klenk H.-P."/>
        </authorList>
    </citation>
    <scope>NUCLEOTIDE SEQUENCE [LARGE SCALE GENOMIC DNA]</scope>
    <source>
        <strain evidence="14 15">DSM 19426</strain>
    </source>
</reference>
<evidence type="ECO:0000256" key="3">
    <source>
        <dbReference type="ARBA" id="ARBA00002185"/>
    </source>
</evidence>
<dbReference type="EMBL" id="JAVDYG010000001">
    <property type="protein sequence ID" value="MDR7364633.1"/>
    <property type="molecule type" value="Genomic_DNA"/>
</dbReference>
<evidence type="ECO:0000256" key="10">
    <source>
        <dbReference type="ARBA" id="ARBA00023002"/>
    </source>
</evidence>
<gene>
    <name evidence="14" type="ORF">J2S63_004186</name>
</gene>
<dbReference type="GO" id="GO:0004729">
    <property type="term" value="F:oxygen-dependent protoporphyrinogen oxidase activity"/>
    <property type="evidence" value="ECO:0007669"/>
    <property type="project" value="UniProtKB-EC"/>
</dbReference>
<evidence type="ECO:0000256" key="2">
    <source>
        <dbReference type="ARBA" id="ARBA00001974"/>
    </source>
</evidence>
<dbReference type="NCBIfam" id="TIGR00562">
    <property type="entry name" value="proto_IX_ox"/>
    <property type="match status" value="1"/>
</dbReference>
<comment type="caution">
    <text evidence="14">The sequence shown here is derived from an EMBL/GenBank/DDBJ whole genome shotgun (WGS) entry which is preliminary data.</text>
</comment>
<evidence type="ECO:0000256" key="1">
    <source>
        <dbReference type="ARBA" id="ARBA00001755"/>
    </source>
</evidence>
<keyword evidence="15" id="KW-1185">Reference proteome</keyword>
<keyword evidence="11 12" id="KW-0350">Heme biosynthesis</keyword>
<evidence type="ECO:0000313" key="15">
    <source>
        <dbReference type="Proteomes" id="UP001183648"/>
    </source>
</evidence>
<keyword evidence="12" id="KW-0963">Cytoplasm</keyword>
<evidence type="ECO:0000259" key="13">
    <source>
        <dbReference type="Pfam" id="PF01593"/>
    </source>
</evidence>
<accession>A0ABU2C1S5</accession>
<evidence type="ECO:0000256" key="4">
    <source>
        <dbReference type="ARBA" id="ARBA00004744"/>
    </source>
</evidence>
<proteinExistence type="inferred from homology"/>
<dbReference type="Gene3D" id="3.90.660.20">
    <property type="entry name" value="Protoporphyrinogen oxidase, mitochondrial, domain 2"/>
    <property type="match status" value="1"/>
</dbReference>
<comment type="similarity">
    <text evidence="5 12">Belongs to the protoporphyrinogen/coproporphyrinogen oxidase family. Coproporphyrinogen III oxidase subfamily.</text>
</comment>
<evidence type="ECO:0000256" key="12">
    <source>
        <dbReference type="RuleBase" id="RU364052"/>
    </source>
</evidence>
<dbReference type="InterPro" id="IPR050464">
    <property type="entry name" value="Zeta_carotene_desat/Oxidored"/>
</dbReference>
<keyword evidence="8 12" id="KW-0285">Flavoprotein</keyword>
<comment type="catalytic activity">
    <reaction evidence="1">
        <text>coproporphyrinogen III + 3 O2 = coproporphyrin III + 3 H2O2</text>
        <dbReference type="Rhea" id="RHEA:43436"/>
        <dbReference type="ChEBI" id="CHEBI:15379"/>
        <dbReference type="ChEBI" id="CHEBI:16240"/>
        <dbReference type="ChEBI" id="CHEBI:57309"/>
        <dbReference type="ChEBI" id="CHEBI:131725"/>
        <dbReference type="EC" id="1.3.3.15"/>
    </reaction>
    <physiologicalReaction direction="left-to-right" evidence="1">
        <dbReference type="Rhea" id="RHEA:43437"/>
    </physiologicalReaction>
</comment>
<comment type="subcellular location">
    <subcellularLocation>
        <location evidence="12">Cytoplasm</location>
    </subcellularLocation>
</comment>
<dbReference type="SUPFAM" id="SSF54373">
    <property type="entry name" value="FAD-linked reductases, C-terminal domain"/>
    <property type="match status" value="1"/>
</dbReference>
<dbReference type="Gene3D" id="3.50.50.60">
    <property type="entry name" value="FAD/NAD(P)-binding domain"/>
    <property type="match status" value="1"/>
</dbReference>
<dbReference type="Gene3D" id="1.10.3110.10">
    <property type="entry name" value="protoporphyrinogen ix oxidase, domain 3"/>
    <property type="match status" value="1"/>
</dbReference>
<evidence type="ECO:0000256" key="8">
    <source>
        <dbReference type="ARBA" id="ARBA00022630"/>
    </source>
</evidence>
<evidence type="ECO:0000256" key="7">
    <source>
        <dbReference type="ARBA" id="ARBA00019046"/>
    </source>
</evidence>
<dbReference type="Pfam" id="PF01593">
    <property type="entry name" value="Amino_oxidase"/>
    <property type="match status" value="1"/>
</dbReference>
<dbReference type="InterPro" id="IPR002937">
    <property type="entry name" value="Amino_oxidase"/>
</dbReference>
<dbReference type="SUPFAM" id="SSF51905">
    <property type="entry name" value="FAD/NAD(P)-binding domain"/>
    <property type="match status" value="1"/>
</dbReference>
<dbReference type="EC" id="1.3.3.15" evidence="6 12"/>
<evidence type="ECO:0000256" key="5">
    <source>
        <dbReference type="ARBA" id="ARBA00008310"/>
    </source>
</evidence>
<comment type="function">
    <text evidence="3 12">Involved in coproporphyrin-dependent heme b biosynthesis. Catalyzes the oxidation of coproporphyrinogen III to coproporphyrin III.</text>
</comment>
<evidence type="ECO:0000256" key="9">
    <source>
        <dbReference type="ARBA" id="ARBA00022827"/>
    </source>
</evidence>
<evidence type="ECO:0000256" key="11">
    <source>
        <dbReference type="ARBA" id="ARBA00023133"/>
    </source>
</evidence>
<keyword evidence="9 12" id="KW-0274">FAD</keyword>
<dbReference type="PANTHER" id="PTHR42923">
    <property type="entry name" value="PROTOPORPHYRINOGEN OXIDASE"/>
    <property type="match status" value="1"/>
</dbReference>
<evidence type="ECO:0000256" key="6">
    <source>
        <dbReference type="ARBA" id="ARBA00012402"/>
    </source>
</evidence>
<dbReference type="InterPro" id="IPR036188">
    <property type="entry name" value="FAD/NAD-bd_sf"/>
</dbReference>
<dbReference type="Proteomes" id="UP001183648">
    <property type="component" value="Unassembled WGS sequence"/>
</dbReference>
<comment type="cofactor">
    <cofactor evidence="2 12">
        <name>FAD</name>
        <dbReference type="ChEBI" id="CHEBI:57692"/>
    </cofactor>
</comment>